<gene>
    <name evidence="1" type="ORF">V2W30_18950</name>
</gene>
<name>A0ACD5ADF5_9ACTN</name>
<accession>A0ACD5ADF5</accession>
<protein>
    <submittedName>
        <fullName evidence="1">Chaplin</fullName>
    </submittedName>
</protein>
<evidence type="ECO:0000313" key="2">
    <source>
        <dbReference type="Proteomes" id="UP001432251"/>
    </source>
</evidence>
<organism evidence="1 2">
    <name type="scientific">Streptomyces citrinus</name>
    <dbReference type="NCBI Taxonomy" id="3118173"/>
    <lineage>
        <taxon>Bacteria</taxon>
        <taxon>Bacillati</taxon>
        <taxon>Actinomycetota</taxon>
        <taxon>Actinomycetes</taxon>
        <taxon>Kitasatosporales</taxon>
        <taxon>Streptomycetaceae</taxon>
        <taxon>Streptomyces</taxon>
    </lineage>
</organism>
<dbReference type="Proteomes" id="UP001432251">
    <property type="component" value="Chromosome"/>
</dbReference>
<evidence type="ECO:0000313" key="1">
    <source>
        <dbReference type="EMBL" id="WWQ65206.1"/>
    </source>
</evidence>
<keyword evidence="2" id="KW-1185">Reference proteome</keyword>
<dbReference type="EMBL" id="CP146022">
    <property type="protein sequence ID" value="WWQ65206.1"/>
    <property type="molecule type" value="Genomic_DNA"/>
</dbReference>
<reference evidence="1" key="1">
    <citation type="journal article" date="2025" name="Int. J. Syst. Evol. Microbiol.">
        <title>Streptomyces citrinus sp. nov., with yellow diffusible pigment.</title>
        <authorList>
            <person name="He Y."/>
            <person name="Yang E."/>
            <person name="Xu J."/>
            <person name="Sun Y."/>
            <person name="Sun L."/>
        </authorList>
    </citation>
    <scope>NUCLEOTIDE SEQUENCE</scope>
    <source>
        <strain evidence="1">Q6</strain>
    </source>
</reference>
<sequence length="249" mass="24070">MAAAAATGMLSMPGASASALTGDQEQPSGSAGVLSGNSVEVPVAVPVNLCGDTIDVLAAANPASGNDCAGEADATAVASSGGDEADETSGYDEEEADHGTQSGGFLSGNSVQAPVSIGLNLCGDTVDVVGAANPATGNSCASSAESVAISAPPTGELPPAETVTPPTPPTTRGLPQPVQVSVPKPTVRQEGLPTYETPVAPPAPAAPPVAHDQLADTGVDQNLLAAAATSAGLLVGGGILYRRARAAGR</sequence>
<proteinExistence type="predicted"/>